<dbReference type="InterPro" id="IPR046468">
    <property type="entry name" value="Spt20-like_SEP"/>
</dbReference>
<feature type="compositionally biased region" description="Low complexity" evidence="1">
    <location>
        <begin position="498"/>
        <end position="520"/>
    </location>
</feature>
<evidence type="ECO:0000313" key="3">
    <source>
        <dbReference type="EMBL" id="KAF7289062.1"/>
    </source>
</evidence>
<accession>A0A8H6RZE8</accession>
<reference evidence="3" key="1">
    <citation type="submission" date="2020-05" db="EMBL/GenBank/DDBJ databases">
        <title>Mycena genomes resolve the evolution of fungal bioluminescence.</title>
        <authorList>
            <person name="Tsai I.J."/>
        </authorList>
    </citation>
    <scope>NUCLEOTIDE SEQUENCE</scope>
    <source>
        <strain evidence="3">110903Hualien_Pintung</strain>
    </source>
</reference>
<organism evidence="3 4">
    <name type="scientific">Mycena chlorophos</name>
    <name type="common">Agaric fungus</name>
    <name type="synonym">Agaricus chlorophos</name>
    <dbReference type="NCBI Taxonomy" id="658473"/>
    <lineage>
        <taxon>Eukaryota</taxon>
        <taxon>Fungi</taxon>
        <taxon>Dikarya</taxon>
        <taxon>Basidiomycota</taxon>
        <taxon>Agaricomycotina</taxon>
        <taxon>Agaricomycetes</taxon>
        <taxon>Agaricomycetidae</taxon>
        <taxon>Agaricales</taxon>
        <taxon>Marasmiineae</taxon>
        <taxon>Mycenaceae</taxon>
        <taxon>Mycena</taxon>
    </lineage>
</organism>
<proteinExistence type="predicted"/>
<feature type="region of interest" description="Disordered" evidence="1">
    <location>
        <begin position="498"/>
        <end position="559"/>
    </location>
</feature>
<evidence type="ECO:0000256" key="1">
    <source>
        <dbReference type="SAM" id="MobiDB-lite"/>
    </source>
</evidence>
<dbReference type="OrthoDB" id="1932706at2759"/>
<evidence type="ECO:0000259" key="2">
    <source>
        <dbReference type="Pfam" id="PF12090"/>
    </source>
</evidence>
<dbReference type="PANTHER" id="PTHR13526:SF8">
    <property type="entry name" value="TRANSCRIPTION FACTOR SPT20 HOMOLOG"/>
    <property type="match status" value="1"/>
</dbReference>
<keyword evidence="4" id="KW-1185">Reference proteome</keyword>
<feature type="domain" description="Spt20-like SEP" evidence="2">
    <location>
        <begin position="19"/>
        <end position="161"/>
    </location>
</feature>
<feature type="compositionally biased region" description="Pro residues" evidence="1">
    <location>
        <begin position="543"/>
        <end position="554"/>
    </location>
</feature>
<gene>
    <name evidence="3" type="ORF">HMN09_01354400</name>
</gene>
<name>A0A8H6RZE8_MYCCL</name>
<feature type="compositionally biased region" description="Pro residues" evidence="1">
    <location>
        <begin position="330"/>
        <end position="348"/>
    </location>
</feature>
<protein>
    <recommendedName>
        <fullName evidence="2">Spt20-like SEP domain-containing protein</fullName>
    </recommendedName>
</protein>
<evidence type="ECO:0000313" key="4">
    <source>
        <dbReference type="Proteomes" id="UP000613580"/>
    </source>
</evidence>
<feature type="compositionally biased region" description="Polar residues" evidence="1">
    <location>
        <begin position="275"/>
        <end position="293"/>
    </location>
</feature>
<dbReference type="PANTHER" id="PTHR13526">
    <property type="entry name" value="TRANSCRIPTION FACTOR SPT20 HOMOLOG"/>
    <property type="match status" value="1"/>
</dbReference>
<dbReference type="Pfam" id="PF12090">
    <property type="entry name" value="Spt20_SEP"/>
    <property type="match status" value="1"/>
</dbReference>
<dbReference type="EMBL" id="JACAZE010000030">
    <property type="protein sequence ID" value="KAF7289062.1"/>
    <property type="molecule type" value="Genomic_DNA"/>
</dbReference>
<dbReference type="AlphaFoldDB" id="A0A8H6RZE8"/>
<sequence length="644" mass="68033">MASYNRTRHAEDLLEKHASHPPSFSVHLHPEHLVLNNVSKFSYSTPISSLLDDIRAHRIPVDFLEIFDAAKVPFYEGCMIVELFDYRQQPKVADGNADKPDRTRVVLYPNGETLFADICALNRKHGDKWTDRDALEVEARILLATSQPLCLTPDLHLTRVVNHVMRVSTPTVPNSLKRKAAVMDPEEDEVEKARKAKIMQFMAPRPGRTHAQSYKILETIQRSRIQSSSKPSTPMAATPAPAEQSQPPPPAATPSNNGVAYPPNNKRSTPKPGFSNGSPHGSANQTPSPTHNFANGVPAAAEAKRAPTPLQQQFTAASPQAPPNAQTPVQPQPPPQQPVHPTNTPRPPSAAAFQPPVPGPQFLNPPPPGRNPSIAEAQAKAAALHAANAGTPAPGQLPFAANPYQQHMYRLQPNAAAAAAAGSPPANGAVVNGRGTPRPANAVVAQTPQAAAQAKALALAAARSGRLPPGVNFPYPPHLRAASANGGAPGNPALAAQFHAAAQAQAQAQSRATASPVPNGAGAGPRQPPAAAGTAIEGGQPMPGQPQPGQPGAPQPTQQQLAQILAYNHMIRSHPAYATMGANWPRGIPPNMTPQQMAQMQQMQMYALQQQQQQQGQQAAMQQHQHAVAAGGPGAKGVQGNPGR</sequence>
<dbReference type="Proteomes" id="UP000613580">
    <property type="component" value="Unassembled WGS sequence"/>
</dbReference>
<comment type="caution">
    <text evidence="3">The sequence shown here is derived from an EMBL/GenBank/DDBJ whole genome shotgun (WGS) entry which is preliminary data.</text>
</comment>
<feature type="compositionally biased region" description="Low complexity" evidence="1">
    <location>
        <begin position="529"/>
        <end position="542"/>
    </location>
</feature>
<feature type="region of interest" description="Disordered" evidence="1">
    <location>
        <begin position="223"/>
        <end position="373"/>
    </location>
</feature>
<feature type="compositionally biased region" description="Pro residues" evidence="1">
    <location>
        <begin position="355"/>
        <end position="370"/>
    </location>
</feature>
<feature type="compositionally biased region" description="Low complexity" evidence="1">
    <location>
        <begin position="612"/>
        <end position="630"/>
    </location>
</feature>
<feature type="compositionally biased region" description="Gly residues" evidence="1">
    <location>
        <begin position="631"/>
        <end position="644"/>
    </location>
</feature>
<dbReference type="GO" id="GO:0000124">
    <property type="term" value="C:SAGA complex"/>
    <property type="evidence" value="ECO:0007669"/>
    <property type="project" value="InterPro"/>
</dbReference>
<feature type="region of interest" description="Disordered" evidence="1">
    <location>
        <begin position="612"/>
        <end position="644"/>
    </location>
</feature>
<feature type="compositionally biased region" description="Polar residues" evidence="1">
    <location>
        <begin position="309"/>
        <end position="318"/>
    </location>
</feature>
<dbReference type="InterPro" id="IPR021950">
    <property type="entry name" value="Spt20"/>
</dbReference>
<feature type="compositionally biased region" description="Low complexity" evidence="1">
    <location>
        <begin position="227"/>
        <end position="245"/>
    </location>
</feature>
<dbReference type="GO" id="GO:0006357">
    <property type="term" value="P:regulation of transcription by RNA polymerase II"/>
    <property type="evidence" value="ECO:0007669"/>
    <property type="project" value="TreeGrafter"/>
</dbReference>
<dbReference type="GO" id="GO:0003712">
    <property type="term" value="F:transcription coregulator activity"/>
    <property type="evidence" value="ECO:0007669"/>
    <property type="project" value="InterPro"/>
</dbReference>